<feature type="compositionally biased region" description="Polar residues" evidence="1">
    <location>
        <begin position="1"/>
        <end position="20"/>
    </location>
</feature>
<sequence>MASLLPSSKSTHNNKTTPSLESLFAIDNNHHSHHKPQRKSRSRSIDRRAHSGELYRALSHPTPPASSDVHISHGTPFGRSLKASPFASHVYVPPTGAPGYKGEQYNWDRGFSAELEREIGGGDDAKTTGNGNGGEEEQDAQELVGIEVLAAHARAKAKARDSLDLGYLMERKSGGVELFGRKLSTTPVLSPALGDMVRLRFE</sequence>
<gene>
    <name evidence="2" type="ORF">DXG03_004439</name>
</gene>
<feature type="region of interest" description="Disordered" evidence="1">
    <location>
        <begin position="119"/>
        <end position="138"/>
    </location>
</feature>
<dbReference type="EMBL" id="JABCKV010002665">
    <property type="protein sequence ID" value="KAG5637439.1"/>
    <property type="molecule type" value="Genomic_DNA"/>
</dbReference>
<feature type="compositionally biased region" description="Basic residues" evidence="1">
    <location>
        <begin position="31"/>
        <end position="42"/>
    </location>
</feature>
<evidence type="ECO:0000256" key="1">
    <source>
        <dbReference type="SAM" id="MobiDB-lite"/>
    </source>
</evidence>
<evidence type="ECO:0000313" key="2">
    <source>
        <dbReference type="EMBL" id="KAG5637439.1"/>
    </source>
</evidence>
<protein>
    <submittedName>
        <fullName evidence="2">Uncharacterized protein</fullName>
    </submittedName>
</protein>
<organism evidence="2 3">
    <name type="scientific">Asterophora parasitica</name>
    <dbReference type="NCBI Taxonomy" id="117018"/>
    <lineage>
        <taxon>Eukaryota</taxon>
        <taxon>Fungi</taxon>
        <taxon>Dikarya</taxon>
        <taxon>Basidiomycota</taxon>
        <taxon>Agaricomycotina</taxon>
        <taxon>Agaricomycetes</taxon>
        <taxon>Agaricomycetidae</taxon>
        <taxon>Agaricales</taxon>
        <taxon>Tricholomatineae</taxon>
        <taxon>Lyophyllaceae</taxon>
        <taxon>Asterophora</taxon>
    </lineage>
</organism>
<reference evidence="2" key="2">
    <citation type="submission" date="2021-10" db="EMBL/GenBank/DDBJ databases">
        <title>Phylogenomics reveals ancestral predisposition of the termite-cultivated fungus Termitomyces towards a domesticated lifestyle.</title>
        <authorList>
            <person name="Auxier B."/>
            <person name="Grum-Grzhimaylo A."/>
            <person name="Cardenas M.E."/>
            <person name="Lodge J.D."/>
            <person name="Laessoe T."/>
            <person name="Pedersen O."/>
            <person name="Smith M.E."/>
            <person name="Kuyper T.W."/>
            <person name="Franco-Molano E.A."/>
            <person name="Baroni T.J."/>
            <person name="Aanen D.K."/>
        </authorList>
    </citation>
    <scope>NUCLEOTIDE SEQUENCE</scope>
    <source>
        <strain evidence="2">AP01</strain>
        <tissue evidence="2">Mycelium</tissue>
    </source>
</reference>
<dbReference type="OrthoDB" id="3068481at2759"/>
<keyword evidence="3" id="KW-1185">Reference proteome</keyword>
<proteinExistence type="predicted"/>
<dbReference type="Proteomes" id="UP000775547">
    <property type="component" value="Unassembled WGS sequence"/>
</dbReference>
<feature type="region of interest" description="Disordered" evidence="1">
    <location>
        <begin position="1"/>
        <end position="47"/>
    </location>
</feature>
<reference evidence="2" key="1">
    <citation type="submission" date="2020-07" db="EMBL/GenBank/DDBJ databases">
        <authorList>
            <person name="Nieuwenhuis M."/>
            <person name="Van De Peppel L.J.J."/>
        </authorList>
    </citation>
    <scope>NUCLEOTIDE SEQUENCE</scope>
    <source>
        <strain evidence="2">AP01</strain>
        <tissue evidence="2">Mycelium</tissue>
    </source>
</reference>
<evidence type="ECO:0000313" key="3">
    <source>
        <dbReference type="Proteomes" id="UP000775547"/>
    </source>
</evidence>
<accession>A0A9P7K5U2</accession>
<comment type="caution">
    <text evidence="2">The sequence shown here is derived from an EMBL/GenBank/DDBJ whole genome shotgun (WGS) entry which is preliminary data.</text>
</comment>
<dbReference type="AlphaFoldDB" id="A0A9P7K5U2"/>
<name>A0A9P7K5U2_9AGAR</name>